<dbReference type="AlphaFoldDB" id="A0A0R3QSW5"/>
<protein>
    <submittedName>
        <fullName evidence="6">Peptidase_M13_N domain-containing protein</fullName>
    </submittedName>
</protein>
<dbReference type="Pfam" id="PF05649">
    <property type="entry name" value="Peptidase_M13_N"/>
    <property type="match status" value="1"/>
</dbReference>
<proteinExistence type="inferred from homology"/>
<name>A0A0R3QSW5_9BILA</name>
<dbReference type="WBParaSite" id="BTMF_0001081701-mRNA-1">
    <property type="protein sequence ID" value="BTMF_0001081701-mRNA-1"/>
    <property type="gene ID" value="BTMF_0001081701"/>
</dbReference>
<keyword evidence="2" id="KW-0812">Transmembrane</keyword>
<dbReference type="PANTHER" id="PTHR11733:SF230">
    <property type="entry name" value="NEPRILYSIN-2"/>
    <property type="match status" value="1"/>
</dbReference>
<evidence type="ECO:0000259" key="3">
    <source>
        <dbReference type="Pfam" id="PF05649"/>
    </source>
</evidence>
<dbReference type="CDD" id="cd08662">
    <property type="entry name" value="M13"/>
    <property type="match status" value="1"/>
</dbReference>
<dbReference type="PROSITE" id="PS51885">
    <property type="entry name" value="NEPRILYSIN"/>
    <property type="match status" value="1"/>
</dbReference>
<evidence type="ECO:0000313" key="6">
    <source>
        <dbReference type="WBParaSite" id="BTMF_0001081701-mRNA-1"/>
    </source>
</evidence>
<dbReference type="GO" id="GO:0016485">
    <property type="term" value="P:protein processing"/>
    <property type="evidence" value="ECO:0007669"/>
    <property type="project" value="TreeGrafter"/>
</dbReference>
<accession>A0A0R3QSW5</accession>
<reference evidence="4 5" key="2">
    <citation type="submission" date="2018-11" db="EMBL/GenBank/DDBJ databases">
        <authorList>
            <consortium name="Pathogen Informatics"/>
        </authorList>
    </citation>
    <scope>NUCLEOTIDE SEQUENCE [LARGE SCALE GENOMIC DNA]</scope>
</reference>
<dbReference type="GO" id="GO:0004222">
    <property type="term" value="F:metalloendopeptidase activity"/>
    <property type="evidence" value="ECO:0007669"/>
    <property type="project" value="InterPro"/>
</dbReference>
<keyword evidence="2" id="KW-1133">Transmembrane helix</keyword>
<dbReference type="GO" id="GO:0005886">
    <property type="term" value="C:plasma membrane"/>
    <property type="evidence" value="ECO:0007669"/>
    <property type="project" value="TreeGrafter"/>
</dbReference>
<dbReference type="STRING" id="42155.A0A0R3QSW5"/>
<evidence type="ECO:0000313" key="4">
    <source>
        <dbReference type="EMBL" id="VDO29667.1"/>
    </source>
</evidence>
<dbReference type="InterPro" id="IPR008753">
    <property type="entry name" value="Peptidase_M13_N"/>
</dbReference>
<dbReference type="PANTHER" id="PTHR11733">
    <property type="entry name" value="ZINC METALLOPROTEASE FAMILY M13 NEPRILYSIN-RELATED"/>
    <property type="match status" value="1"/>
</dbReference>
<gene>
    <name evidence="4" type="ORF">BTMF_LOCUS8851</name>
</gene>
<feature type="transmembrane region" description="Helical" evidence="2">
    <location>
        <begin position="25"/>
        <end position="48"/>
    </location>
</feature>
<dbReference type="SUPFAM" id="SSF55486">
    <property type="entry name" value="Metalloproteases ('zincins'), catalytic domain"/>
    <property type="match status" value="1"/>
</dbReference>
<dbReference type="InterPro" id="IPR000718">
    <property type="entry name" value="Peptidase_M13"/>
</dbReference>
<reference evidence="6" key="1">
    <citation type="submission" date="2017-02" db="UniProtKB">
        <authorList>
            <consortium name="WormBaseParasite"/>
        </authorList>
    </citation>
    <scope>IDENTIFICATION</scope>
</reference>
<keyword evidence="5" id="KW-1185">Reference proteome</keyword>
<comment type="similarity">
    <text evidence="1">Belongs to the peptidase M13 family.</text>
</comment>
<evidence type="ECO:0000256" key="1">
    <source>
        <dbReference type="ARBA" id="ARBA00007357"/>
    </source>
</evidence>
<sequence length="503" mass="59155">MRKVNMDEPRNVEKSIWKRIATRPFITVLTFVGIISIALSCTLVYLLVRKTTTICLTPECIKTASVILTSMNAKMDPCEDFYEYACGNWIKDHPIPDDAPSVSNFENLGQDLEFALKGLLEQKNIESLDGDAVRKARAFYHLCLNETAIINTWRETFDNAVKNFGGWPSLEKSDNKPRISVEQMYGIMVAKFRSDSLFKATVQPDDKNSQQNVLLIDQPALNLFARDFYILSETQEERLAYKTLIRDVLLLLEARITLSEDLRHDIAELYNKMTIEQMSKEFPNFNWLLFFSTIFQNIASSDNQIIKMNDTTEIVIYGLQFIKKLDELLPKYDKRIISNYLAWCWFFKTMLRDLPDPFALTMFKFYKMMQVPKMRWHSCVTRVNNLMPMAVSSIYIRKHFDNEAKKQVEEMIELIMATFVDILQSEDWLTEHAKEFAKEKVDAMSKKIGYPNYLDDSKLVDNDYKTYIVYDGDYYKTKFQFYHMYQKDILERIVKKVDRERYN</sequence>
<feature type="domain" description="Peptidase M13 N-terminal" evidence="3">
    <location>
        <begin position="77"/>
        <end position="451"/>
    </location>
</feature>
<dbReference type="InterPro" id="IPR042089">
    <property type="entry name" value="Peptidase_M13_dom_2"/>
</dbReference>
<organism evidence="6">
    <name type="scientific">Brugia timori</name>
    <dbReference type="NCBI Taxonomy" id="42155"/>
    <lineage>
        <taxon>Eukaryota</taxon>
        <taxon>Metazoa</taxon>
        <taxon>Ecdysozoa</taxon>
        <taxon>Nematoda</taxon>
        <taxon>Chromadorea</taxon>
        <taxon>Rhabditida</taxon>
        <taxon>Spirurina</taxon>
        <taxon>Spiruromorpha</taxon>
        <taxon>Filarioidea</taxon>
        <taxon>Onchocercidae</taxon>
        <taxon>Brugia</taxon>
    </lineage>
</organism>
<dbReference type="EMBL" id="UZAG01016627">
    <property type="protein sequence ID" value="VDO29667.1"/>
    <property type="molecule type" value="Genomic_DNA"/>
</dbReference>
<evidence type="ECO:0000256" key="2">
    <source>
        <dbReference type="SAM" id="Phobius"/>
    </source>
</evidence>
<dbReference type="Proteomes" id="UP000280834">
    <property type="component" value="Unassembled WGS sequence"/>
</dbReference>
<evidence type="ECO:0000313" key="5">
    <source>
        <dbReference type="Proteomes" id="UP000280834"/>
    </source>
</evidence>
<dbReference type="Gene3D" id="1.10.1380.10">
    <property type="entry name" value="Neutral endopeptidase , domain2"/>
    <property type="match status" value="1"/>
</dbReference>
<dbReference type="InterPro" id="IPR024079">
    <property type="entry name" value="MetalloPept_cat_dom_sf"/>
</dbReference>
<dbReference type="Gene3D" id="3.40.390.10">
    <property type="entry name" value="Collagenase (Catalytic Domain)"/>
    <property type="match status" value="1"/>
</dbReference>
<keyword evidence="2" id="KW-0472">Membrane</keyword>